<keyword evidence="2" id="KW-0004">4Fe-4S</keyword>
<dbReference type="PROSITE" id="PS00198">
    <property type="entry name" value="4FE4S_FER_1"/>
    <property type="match status" value="1"/>
</dbReference>
<name>X1FSL8_9ZZZZ</name>
<evidence type="ECO:0000313" key="8">
    <source>
        <dbReference type="EMBL" id="GAH47952.1"/>
    </source>
</evidence>
<protein>
    <recommendedName>
        <fullName evidence="7">4Fe-4S ferredoxin-type domain-containing protein</fullName>
    </recommendedName>
</protein>
<keyword evidence="5" id="KW-0408">Iron</keyword>
<dbReference type="InterPro" id="IPR050294">
    <property type="entry name" value="RnfB_subfamily"/>
</dbReference>
<reference evidence="8" key="1">
    <citation type="journal article" date="2014" name="Front. Microbiol.">
        <title>High frequency of phylogenetically diverse reductive dehalogenase-homologous genes in deep subseafloor sedimentary metagenomes.</title>
        <authorList>
            <person name="Kawai M."/>
            <person name="Futagami T."/>
            <person name="Toyoda A."/>
            <person name="Takaki Y."/>
            <person name="Nishi S."/>
            <person name="Hori S."/>
            <person name="Arai W."/>
            <person name="Tsubouchi T."/>
            <person name="Morono Y."/>
            <person name="Uchiyama I."/>
            <person name="Ito T."/>
            <person name="Fujiyama A."/>
            <person name="Inagaki F."/>
            <person name="Takami H."/>
        </authorList>
    </citation>
    <scope>NUCLEOTIDE SEQUENCE</scope>
    <source>
        <strain evidence="8">Expedition CK06-06</strain>
    </source>
</reference>
<dbReference type="PROSITE" id="PS51379">
    <property type="entry name" value="4FE4S_FER_2"/>
    <property type="match status" value="2"/>
</dbReference>
<keyword evidence="1" id="KW-0813">Transport</keyword>
<dbReference type="Pfam" id="PF13247">
    <property type="entry name" value="Fer4_11"/>
    <property type="match status" value="1"/>
</dbReference>
<keyword evidence="6" id="KW-0411">Iron-sulfur</keyword>
<dbReference type="GO" id="GO:0046872">
    <property type="term" value="F:metal ion binding"/>
    <property type="evidence" value="ECO:0007669"/>
    <property type="project" value="UniProtKB-KW"/>
</dbReference>
<feature type="non-terminal residue" evidence="8">
    <location>
        <position position="1"/>
    </location>
</feature>
<evidence type="ECO:0000256" key="6">
    <source>
        <dbReference type="ARBA" id="ARBA00023014"/>
    </source>
</evidence>
<dbReference type="PANTHER" id="PTHR42859:SF10">
    <property type="entry name" value="DIMETHYLSULFOXIDE REDUCTASE CHAIN B"/>
    <property type="match status" value="1"/>
</dbReference>
<dbReference type="AlphaFoldDB" id="X1FSL8"/>
<feature type="domain" description="4Fe-4S ferredoxin-type" evidence="7">
    <location>
        <begin position="34"/>
        <end position="63"/>
    </location>
</feature>
<gene>
    <name evidence="8" type="ORF">S03H2_35293</name>
</gene>
<dbReference type="EMBL" id="BARU01021570">
    <property type="protein sequence ID" value="GAH47952.1"/>
    <property type="molecule type" value="Genomic_DNA"/>
</dbReference>
<evidence type="ECO:0000259" key="7">
    <source>
        <dbReference type="PROSITE" id="PS51379"/>
    </source>
</evidence>
<evidence type="ECO:0000256" key="4">
    <source>
        <dbReference type="ARBA" id="ARBA00022982"/>
    </source>
</evidence>
<feature type="domain" description="4Fe-4S ferredoxin-type" evidence="7">
    <location>
        <begin position="1"/>
        <end position="32"/>
    </location>
</feature>
<dbReference type="PANTHER" id="PTHR42859">
    <property type="entry name" value="OXIDOREDUCTASE"/>
    <property type="match status" value="1"/>
</dbReference>
<organism evidence="8">
    <name type="scientific">marine sediment metagenome</name>
    <dbReference type="NCBI Taxonomy" id="412755"/>
    <lineage>
        <taxon>unclassified sequences</taxon>
        <taxon>metagenomes</taxon>
        <taxon>ecological metagenomes</taxon>
    </lineage>
</organism>
<dbReference type="InterPro" id="IPR017896">
    <property type="entry name" value="4Fe4S_Fe-S-bd"/>
</dbReference>
<evidence type="ECO:0000256" key="2">
    <source>
        <dbReference type="ARBA" id="ARBA00022485"/>
    </source>
</evidence>
<evidence type="ECO:0000256" key="3">
    <source>
        <dbReference type="ARBA" id="ARBA00022723"/>
    </source>
</evidence>
<keyword evidence="3" id="KW-0479">Metal-binding</keyword>
<comment type="caution">
    <text evidence="8">The sequence shown here is derived from an EMBL/GenBank/DDBJ whole genome shotgun (WGS) entry which is preliminary data.</text>
</comment>
<dbReference type="Gene3D" id="3.30.70.20">
    <property type="match status" value="1"/>
</dbReference>
<keyword evidence="4" id="KW-0249">Electron transport</keyword>
<sequence>QYFVTVPVLCQQCEIPMCKEVCPTEAIYQDSETGANLVDEERCIGCRMCVISCPLGSIEVDPVKHTAFKCDLCGGDPECVKICLAGALTYVDKDKVGFSGRREALKKLSDRLVLVAGMPTEAATE</sequence>
<dbReference type="GO" id="GO:0051539">
    <property type="term" value="F:4 iron, 4 sulfur cluster binding"/>
    <property type="evidence" value="ECO:0007669"/>
    <property type="project" value="UniProtKB-KW"/>
</dbReference>
<evidence type="ECO:0000256" key="5">
    <source>
        <dbReference type="ARBA" id="ARBA00023004"/>
    </source>
</evidence>
<dbReference type="SUPFAM" id="SSF54862">
    <property type="entry name" value="4Fe-4S ferredoxins"/>
    <property type="match status" value="1"/>
</dbReference>
<accession>X1FSL8</accession>
<proteinExistence type="predicted"/>
<dbReference type="CDD" id="cd10550">
    <property type="entry name" value="DMSOR_beta_like"/>
    <property type="match status" value="1"/>
</dbReference>
<evidence type="ECO:0000256" key="1">
    <source>
        <dbReference type="ARBA" id="ARBA00022448"/>
    </source>
</evidence>
<dbReference type="InterPro" id="IPR017900">
    <property type="entry name" value="4Fe4S_Fe_S_CS"/>
</dbReference>